<keyword evidence="2" id="KW-1133">Transmembrane helix</keyword>
<feature type="region of interest" description="Disordered" evidence="1">
    <location>
        <begin position="95"/>
        <end position="116"/>
    </location>
</feature>
<evidence type="ECO:0000259" key="3">
    <source>
        <dbReference type="Pfam" id="PF13568"/>
    </source>
</evidence>
<dbReference type="EMBL" id="VYQF01000002">
    <property type="protein sequence ID" value="KAA9039401.1"/>
    <property type="molecule type" value="Genomic_DNA"/>
</dbReference>
<dbReference type="RefSeq" id="WP_150414812.1">
    <property type="nucleotide sequence ID" value="NZ_VYQF01000002.1"/>
</dbReference>
<proteinExistence type="predicted"/>
<evidence type="ECO:0000256" key="2">
    <source>
        <dbReference type="SAM" id="Phobius"/>
    </source>
</evidence>
<dbReference type="Proteomes" id="UP000326903">
    <property type="component" value="Unassembled WGS sequence"/>
</dbReference>
<organism evidence="4 5">
    <name type="scientific">Ginsengibacter hankyongi</name>
    <dbReference type="NCBI Taxonomy" id="2607284"/>
    <lineage>
        <taxon>Bacteria</taxon>
        <taxon>Pseudomonadati</taxon>
        <taxon>Bacteroidota</taxon>
        <taxon>Chitinophagia</taxon>
        <taxon>Chitinophagales</taxon>
        <taxon>Chitinophagaceae</taxon>
        <taxon>Ginsengibacter</taxon>
    </lineage>
</organism>
<keyword evidence="5" id="KW-1185">Reference proteome</keyword>
<gene>
    <name evidence="4" type="ORF">FW778_11285</name>
</gene>
<sequence length="530" mass="59288">MSEDLHNIDDLFRKALEQNQELPAASVWDNIDKTLDKKKVVSISKKYNKLKWAAAVLLLFSIGMAMYTLHIRQQNKALVQQNKVIRNTGKQKIDNEITSKDSSTASTTNQAPLFRNKLENHKKNNDSTFKNTNIEVTVNSGVANKTVNEQQNPITKNQHKTEQPETETEDVVMKNQIDPSLKNSAGFKMKVEKEISDSPDNITNKDTRNLLSDKNSFAQTEVKNNSVYHNVTNRQKNIETPELAPEIKNDFPLSTQKPETEIDKILQQQSIALENKKISSAKRSKINSSARSPFSITGFFSPDIVSTSLKDEHPRFREEERNAIEKDEQIKFSSTFGVLLDYTIGKKWKLESGITYSTRKTAIQPKTIYARPDNDGNINYRFNCSAGYSYVTVESSPPPTSGDSINALASTNNLQYIGLPLYAKYIFTTGRFSILPGAGISFNFLTKGKIETTIATSTGTKNPSINNIEGLKPMYLNGAAGIRVQYKLNKTISLSFEPAFRFALSPINKDASVKTNLNSLGLSTGLVFKL</sequence>
<feature type="transmembrane region" description="Helical" evidence="2">
    <location>
        <begin position="52"/>
        <end position="71"/>
    </location>
</feature>
<protein>
    <submittedName>
        <fullName evidence="4">PorT family protein</fullName>
    </submittedName>
</protein>
<evidence type="ECO:0000313" key="5">
    <source>
        <dbReference type="Proteomes" id="UP000326903"/>
    </source>
</evidence>
<keyword evidence="2" id="KW-0472">Membrane</keyword>
<evidence type="ECO:0000313" key="4">
    <source>
        <dbReference type="EMBL" id="KAA9039401.1"/>
    </source>
</evidence>
<reference evidence="4 5" key="1">
    <citation type="submission" date="2019-09" db="EMBL/GenBank/DDBJ databases">
        <title>Draft genome sequence of Ginsengibacter sp. BR5-29.</title>
        <authorList>
            <person name="Im W.-T."/>
        </authorList>
    </citation>
    <scope>NUCLEOTIDE SEQUENCE [LARGE SCALE GENOMIC DNA]</scope>
    <source>
        <strain evidence="4 5">BR5-29</strain>
    </source>
</reference>
<feature type="compositionally biased region" description="Polar residues" evidence="1">
    <location>
        <begin position="100"/>
        <end position="111"/>
    </location>
</feature>
<accession>A0A5J5IH60</accession>
<comment type="caution">
    <text evidence="4">The sequence shown here is derived from an EMBL/GenBank/DDBJ whole genome shotgun (WGS) entry which is preliminary data.</text>
</comment>
<dbReference type="Pfam" id="PF13568">
    <property type="entry name" value="OMP_b-brl_2"/>
    <property type="match status" value="1"/>
</dbReference>
<feature type="domain" description="Outer membrane protein beta-barrel" evidence="3">
    <location>
        <begin position="325"/>
        <end position="506"/>
    </location>
</feature>
<dbReference type="AlphaFoldDB" id="A0A5J5IH60"/>
<dbReference type="InterPro" id="IPR025665">
    <property type="entry name" value="Beta-barrel_OMP_2"/>
</dbReference>
<name>A0A5J5IH60_9BACT</name>
<evidence type="ECO:0000256" key="1">
    <source>
        <dbReference type="SAM" id="MobiDB-lite"/>
    </source>
</evidence>
<keyword evidence="2" id="KW-0812">Transmembrane</keyword>